<protein>
    <submittedName>
        <fullName evidence="1">Uncharacterized protein</fullName>
    </submittedName>
</protein>
<gene>
    <name evidence="1" type="ORF">RBWH47_03798</name>
</gene>
<evidence type="ECO:0000313" key="1">
    <source>
        <dbReference type="EMBL" id="EGF28766.1"/>
    </source>
</evidence>
<sequence>MCGASLAWTRPVQRLPKTIMPLDVELYVALTRFENNVSLL</sequence>
<dbReference type="EMBL" id="AFAR01000070">
    <property type="protein sequence ID" value="EGF28766.1"/>
    <property type="molecule type" value="Genomic_DNA"/>
</dbReference>
<organism evidence="1 2">
    <name type="scientific">Rhodopirellula baltica WH47</name>
    <dbReference type="NCBI Taxonomy" id="991778"/>
    <lineage>
        <taxon>Bacteria</taxon>
        <taxon>Pseudomonadati</taxon>
        <taxon>Planctomycetota</taxon>
        <taxon>Planctomycetia</taxon>
        <taxon>Pirellulales</taxon>
        <taxon>Pirellulaceae</taxon>
        <taxon>Rhodopirellula</taxon>
    </lineage>
</organism>
<evidence type="ECO:0000313" key="2">
    <source>
        <dbReference type="Proteomes" id="UP000006222"/>
    </source>
</evidence>
<name>F2ANM0_RHOBT</name>
<proteinExistence type="predicted"/>
<reference evidence="1 2" key="1">
    <citation type="journal article" date="2013" name="Mar. Genomics">
        <title>Expression of sulfatases in Rhodopirellula baltica and the diversity of sulfatases in the genus Rhodopirellula.</title>
        <authorList>
            <person name="Wegner C.E."/>
            <person name="Richter-Heitmann T."/>
            <person name="Klindworth A."/>
            <person name="Klockow C."/>
            <person name="Richter M."/>
            <person name="Achstetter T."/>
            <person name="Glockner F.O."/>
            <person name="Harder J."/>
        </authorList>
    </citation>
    <scope>NUCLEOTIDE SEQUENCE [LARGE SCALE GENOMIC DNA]</scope>
    <source>
        <strain evidence="1 2">WH47</strain>
    </source>
</reference>
<comment type="caution">
    <text evidence="1">The sequence shown here is derived from an EMBL/GenBank/DDBJ whole genome shotgun (WGS) entry which is preliminary data.</text>
</comment>
<accession>F2ANM0</accession>
<dbReference type="Proteomes" id="UP000006222">
    <property type="component" value="Unassembled WGS sequence"/>
</dbReference>
<dbReference type="AlphaFoldDB" id="F2ANM0"/>
<dbReference type="PATRIC" id="fig|991778.3.peg.1356"/>